<dbReference type="GO" id="GO:0005737">
    <property type="term" value="C:cytoplasm"/>
    <property type="evidence" value="ECO:0007669"/>
    <property type="project" value="UniProtKB-SubCell"/>
</dbReference>
<feature type="binding site" evidence="12">
    <location>
        <position position="134"/>
    </location>
    <ligand>
        <name>L-histidine</name>
        <dbReference type="ChEBI" id="CHEBI:57595"/>
    </ligand>
</feature>
<dbReference type="CDD" id="cd00859">
    <property type="entry name" value="HisRS_anticodon"/>
    <property type="match status" value="1"/>
</dbReference>
<dbReference type="SUPFAM" id="SSF55681">
    <property type="entry name" value="Class II aaRS and biotin synthetases"/>
    <property type="match status" value="1"/>
</dbReference>
<dbReference type="FunFam" id="3.40.50.800:FF:000027">
    <property type="entry name" value="Histidine--tRNA ligase"/>
    <property type="match status" value="1"/>
</dbReference>
<comment type="subunit">
    <text evidence="3 11">Homodimer.</text>
</comment>
<evidence type="ECO:0000313" key="15">
    <source>
        <dbReference type="Proteomes" id="UP000316471"/>
    </source>
</evidence>
<accession>A0A562LW96</accession>
<evidence type="ECO:0000256" key="2">
    <source>
        <dbReference type="ARBA" id="ARBA00008226"/>
    </source>
</evidence>
<keyword evidence="5 11" id="KW-0436">Ligase</keyword>
<dbReference type="Gene3D" id="3.40.50.800">
    <property type="entry name" value="Anticodon-binding domain"/>
    <property type="match status" value="1"/>
</dbReference>
<evidence type="ECO:0000256" key="11">
    <source>
        <dbReference type="HAMAP-Rule" id="MF_00127"/>
    </source>
</evidence>
<evidence type="ECO:0000256" key="3">
    <source>
        <dbReference type="ARBA" id="ARBA00011738"/>
    </source>
</evidence>
<comment type="subcellular location">
    <subcellularLocation>
        <location evidence="1 11">Cytoplasm</location>
    </subcellularLocation>
</comment>
<keyword evidence="15" id="KW-1185">Reference proteome</keyword>
<keyword evidence="7 11" id="KW-0067">ATP-binding</keyword>
<sequence>MELLPPDQIAFQRMLDTIRRNFERFGFLPVETPVMELSEVLLTKSGGETERQVYFVQSTGAIENGINAVSDALDATDGGTTIDAERVRAATRELARPEMALRFDLTVPLARYVAEHEHDLAFPFRRYQMQRVYRGERAQRGRFREFYQCDIDVIGKDALSVRFDAELPAVIHAVFSELDIGAFTIQLNNRKLMRGFFEAQGVADPALQALVLREVDKLDKRGEDYVRQTLTGEGFDLPAEGVDRIMQFVKVRSTSHADALAQLDALGEGSESLREGVAELREVLELVRAMGVPEANYALNFSIARGLDYYTGTVYETTLNDYPQIGSICSGGRYEDLASHYTKSKLPGVGISIGLSRLFWQLREAGIIDSAGSTVQVLVTQMDAAHLPHCLAIASELRHGGLNTEVVMEPSKLGKQFKYADRAGIRFVVVLGEDEISKGTVTVKDLRREDQFEVARGELARTLRVELAQAEALQNT</sequence>
<dbReference type="EC" id="6.1.1.21" evidence="11"/>
<keyword evidence="8 11" id="KW-0648">Protein biosynthesis</keyword>
<dbReference type="SUPFAM" id="SSF52954">
    <property type="entry name" value="Class II aaRS ABD-related"/>
    <property type="match status" value="1"/>
</dbReference>
<dbReference type="InterPro" id="IPR036621">
    <property type="entry name" value="Anticodon-bd_dom_sf"/>
</dbReference>
<organism evidence="14 15">
    <name type="scientific">Aerolutibacter ruishenii</name>
    <dbReference type="NCBI Taxonomy" id="686800"/>
    <lineage>
        <taxon>Bacteria</taxon>
        <taxon>Pseudomonadati</taxon>
        <taxon>Pseudomonadota</taxon>
        <taxon>Gammaproteobacteria</taxon>
        <taxon>Lysobacterales</taxon>
        <taxon>Lysobacteraceae</taxon>
        <taxon>Aerolutibacter</taxon>
    </lineage>
</organism>
<dbReference type="InterPro" id="IPR033656">
    <property type="entry name" value="HisRS_anticodon"/>
</dbReference>
<dbReference type="EMBL" id="VLKP01000004">
    <property type="protein sequence ID" value="TWI11931.1"/>
    <property type="molecule type" value="Genomic_DNA"/>
</dbReference>
<proteinExistence type="inferred from homology"/>
<evidence type="ECO:0000256" key="5">
    <source>
        <dbReference type="ARBA" id="ARBA00022598"/>
    </source>
</evidence>
<dbReference type="InterPro" id="IPR004154">
    <property type="entry name" value="Anticodon-bd"/>
</dbReference>
<evidence type="ECO:0000256" key="7">
    <source>
        <dbReference type="ARBA" id="ARBA00022840"/>
    </source>
</evidence>
<keyword evidence="4 11" id="KW-0963">Cytoplasm</keyword>
<dbReference type="Proteomes" id="UP000316471">
    <property type="component" value="Unassembled WGS sequence"/>
</dbReference>
<evidence type="ECO:0000256" key="9">
    <source>
        <dbReference type="ARBA" id="ARBA00023146"/>
    </source>
</evidence>
<dbReference type="InterPro" id="IPR006195">
    <property type="entry name" value="aa-tRNA-synth_II"/>
</dbReference>
<evidence type="ECO:0000256" key="10">
    <source>
        <dbReference type="ARBA" id="ARBA00047639"/>
    </source>
</evidence>
<feature type="domain" description="Aminoacyl-transfer RNA synthetases class-II family profile" evidence="13">
    <location>
        <begin position="12"/>
        <end position="388"/>
    </location>
</feature>
<comment type="catalytic activity">
    <reaction evidence="10 11">
        <text>tRNA(His) + L-histidine + ATP = L-histidyl-tRNA(His) + AMP + diphosphate + H(+)</text>
        <dbReference type="Rhea" id="RHEA:17313"/>
        <dbReference type="Rhea" id="RHEA-COMP:9665"/>
        <dbReference type="Rhea" id="RHEA-COMP:9689"/>
        <dbReference type="ChEBI" id="CHEBI:15378"/>
        <dbReference type="ChEBI" id="CHEBI:30616"/>
        <dbReference type="ChEBI" id="CHEBI:33019"/>
        <dbReference type="ChEBI" id="CHEBI:57595"/>
        <dbReference type="ChEBI" id="CHEBI:78442"/>
        <dbReference type="ChEBI" id="CHEBI:78527"/>
        <dbReference type="ChEBI" id="CHEBI:456215"/>
        <dbReference type="EC" id="6.1.1.21"/>
    </reaction>
</comment>
<comment type="caution">
    <text evidence="14">The sequence shown here is derived from an EMBL/GenBank/DDBJ whole genome shotgun (WGS) entry which is preliminary data.</text>
</comment>
<dbReference type="Pfam" id="PF13393">
    <property type="entry name" value="tRNA-synt_His"/>
    <property type="match status" value="1"/>
</dbReference>
<dbReference type="GO" id="GO:0004821">
    <property type="term" value="F:histidine-tRNA ligase activity"/>
    <property type="evidence" value="ECO:0007669"/>
    <property type="project" value="UniProtKB-UniRule"/>
</dbReference>
<reference evidence="14 15" key="1">
    <citation type="journal article" date="2015" name="Stand. Genomic Sci.">
        <title>Genomic Encyclopedia of Bacterial and Archaeal Type Strains, Phase III: the genomes of soil and plant-associated and newly described type strains.</title>
        <authorList>
            <person name="Whitman W.B."/>
            <person name="Woyke T."/>
            <person name="Klenk H.P."/>
            <person name="Zhou Y."/>
            <person name="Lilburn T.G."/>
            <person name="Beck B.J."/>
            <person name="De Vos P."/>
            <person name="Vandamme P."/>
            <person name="Eisen J.A."/>
            <person name="Garrity G."/>
            <person name="Hugenholtz P."/>
            <person name="Kyrpides N.C."/>
        </authorList>
    </citation>
    <scope>NUCLEOTIDE SEQUENCE [LARGE SCALE GENOMIC DNA]</scope>
    <source>
        <strain evidence="14 15">CGMCC 1.10136</strain>
    </source>
</reference>
<dbReference type="PIRSF" id="PIRSF001549">
    <property type="entry name" value="His-tRNA_synth"/>
    <property type="match status" value="1"/>
</dbReference>
<dbReference type="Gene3D" id="3.30.930.10">
    <property type="entry name" value="Bira Bifunctional Protein, Domain 2"/>
    <property type="match status" value="1"/>
</dbReference>
<comment type="similarity">
    <text evidence="2 11">Belongs to the class-II aminoacyl-tRNA synthetase family.</text>
</comment>
<dbReference type="GO" id="GO:0005524">
    <property type="term" value="F:ATP binding"/>
    <property type="evidence" value="ECO:0007669"/>
    <property type="project" value="UniProtKB-UniRule"/>
</dbReference>
<dbReference type="GO" id="GO:0006427">
    <property type="term" value="P:histidyl-tRNA aminoacylation"/>
    <property type="evidence" value="ECO:0007669"/>
    <property type="project" value="UniProtKB-UniRule"/>
</dbReference>
<feature type="binding site" evidence="12">
    <location>
        <position position="148"/>
    </location>
    <ligand>
        <name>L-histidine</name>
        <dbReference type="ChEBI" id="CHEBI:57595"/>
    </ligand>
</feature>
<dbReference type="InterPro" id="IPR004516">
    <property type="entry name" value="HisRS/HisZ"/>
</dbReference>
<dbReference type="PANTHER" id="PTHR11476">
    <property type="entry name" value="HISTIDYL-TRNA SYNTHETASE"/>
    <property type="match status" value="1"/>
</dbReference>
<dbReference type="PANTHER" id="PTHR11476:SF7">
    <property type="entry name" value="HISTIDINE--TRNA LIGASE"/>
    <property type="match status" value="1"/>
</dbReference>
<dbReference type="HAMAP" id="MF_00127">
    <property type="entry name" value="His_tRNA_synth"/>
    <property type="match status" value="1"/>
</dbReference>
<name>A0A562LW96_9GAMM</name>
<feature type="binding site" evidence="12">
    <location>
        <position position="305"/>
    </location>
    <ligand>
        <name>L-histidine</name>
        <dbReference type="ChEBI" id="CHEBI:57595"/>
    </ligand>
</feature>
<evidence type="ECO:0000256" key="1">
    <source>
        <dbReference type="ARBA" id="ARBA00004496"/>
    </source>
</evidence>
<dbReference type="InterPro" id="IPR045864">
    <property type="entry name" value="aa-tRNA-synth_II/BPL/LPL"/>
</dbReference>
<keyword evidence="6 11" id="KW-0547">Nucleotide-binding</keyword>
<protein>
    <recommendedName>
        <fullName evidence="11">Histidine--tRNA ligase</fullName>
        <ecNumber evidence="11">6.1.1.21</ecNumber>
    </recommendedName>
    <alternativeName>
        <fullName evidence="11">Histidyl-tRNA synthetase</fullName>
        <shortName evidence="11">HisRS</shortName>
    </alternativeName>
</protein>
<dbReference type="Pfam" id="PF03129">
    <property type="entry name" value="HGTP_anticodon"/>
    <property type="match status" value="1"/>
</dbReference>
<evidence type="ECO:0000313" key="14">
    <source>
        <dbReference type="EMBL" id="TWI11931.1"/>
    </source>
</evidence>
<gene>
    <name evidence="11" type="primary">hisS</name>
    <name evidence="14" type="ORF">IP93_01212</name>
</gene>
<keyword evidence="9 11" id="KW-0030">Aminoacyl-tRNA synthetase</keyword>
<evidence type="ECO:0000256" key="12">
    <source>
        <dbReference type="PIRSR" id="PIRSR001549-1"/>
    </source>
</evidence>
<evidence type="ECO:0000259" key="13">
    <source>
        <dbReference type="PROSITE" id="PS50862"/>
    </source>
</evidence>
<dbReference type="AlphaFoldDB" id="A0A562LW96"/>
<dbReference type="CDD" id="cd00773">
    <property type="entry name" value="HisRS-like_core"/>
    <property type="match status" value="1"/>
</dbReference>
<dbReference type="NCBIfam" id="TIGR00442">
    <property type="entry name" value="hisS"/>
    <property type="match status" value="1"/>
</dbReference>
<feature type="binding site" evidence="12">
    <location>
        <position position="152"/>
    </location>
    <ligand>
        <name>L-histidine</name>
        <dbReference type="ChEBI" id="CHEBI:57595"/>
    </ligand>
</feature>
<evidence type="ECO:0000256" key="6">
    <source>
        <dbReference type="ARBA" id="ARBA00022741"/>
    </source>
</evidence>
<feature type="binding site" evidence="12">
    <location>
        <begin position="309"/>
        <end position="310"/>
    </location>
    <ligand>
        <name>L-histidine</name>
        <dbReference type="ChEBI" id="CHEBI:57595"/>
    </ligand>
</feature>
<dbReference type="PROSITE" id="PS50862">
    <property type="entry name" value="AA_TRNA_LIGASE_II"/>
    <property type="match status" value="1"/>
</dbReference>
<evidence type="ECO:0000256" key="8">
    <source>
        <dbReference type="ARBA" id="ARBA00022917"/>
    </source>
</evidence>
<dbReference type="InterPro" id="IPR041715">
    <property type="entry name" value="HisRS-like_core"/>
</dbReference>
<evidence type="ECO:0000256" key="4">
    <source>
        <dbReference type="ARBA" id="ARBA00022490"/>
    </source>
</evidence>
<feature type="binding site" evidence="12">
    <location>
        <begin position="104"/>
        <end position="106"/>
    </location>
    <ligand>
        <name>L-histidine</name>
        <dbReference type="ChEBI" id="CHEBI:57595"/>
    </ligand>
</feature>
<dbReference type="InterPro" id="IPR015807">
    <property type="entry name" value="His-tRNA-ligase"/>
</dbReference>